<dbReference type="InterPro" id="IPR017930">
    <property type="entry name" value="Myb_dom"/>
</dbReference>
<evidence type="ECO:0000259" key="6">
    <source>
        <dbReference type="PROSITE" id="PS50090"/>
    </source>
</evidence>
<evidence type="ECO:0000256" key="3">
    <source>
        <dbReference type="ARBA" id="ARBA00023125"/>
    </source>
</evidence>
<dbReference type="CDD" id="cd00167">
    <property type="entry name" value="SANT"/>
    <property type="match status" value="2"/>
</dbReference>
<keyword evidence="4" id="KW-0539">Nucleus</keyword>
<dbReference type="SMART" id="SM00717">
    <property type="entry name" value="SANT"/>
    <property type="match status" value="2"/>
</dbReference>
<keyword evidence="2" id="KW-0677">Repeat</keyword>
<evidence type="ECO:0000256" key="4">
    <source>
        <dbReference type="ARBA" id="ARBA00023242"/>
    </source>
</evidence>
<keyword evidence="3" id="KW-0238">DNA-binding</keyword>
<feature type="domain" description="HTH myb-type" evidence="7">
    <location>
        <begin position="132"/>
        <end position="187"/>
    </location>
</feature>
<dbReference type="GO" id="GO:0005634">
    <property type="term" value="C:nucleus"/>
    <property type="evidence" value="ECO:0007669"/>
    <property type="project" value="UniProtKB-SubCell"/>
</dbReference>
<dbReference type="FunFam" id="1.10.10.60:FF:000381">
    <property type="entry name" value="Transcription factor MYB119"/>
    <property type="match status" value="1"/>
</dbReference>
<name>A0A7N0VFK8_KALFE</name>
<dbReference type="AlphaFoldDB" id="A0A7N0VFK8"/>
<feature type="region of interest" description="Disordered" evidence="5">
    <location>
        <begin position="356"/>
        <end position="384"/>
    </location>
</feature>
<dbReference type="InterPro" id="IPR001005">
    <property type="entry name" value="SANT/Myb"/>
</dbReference>
<dbReference type="Gene3D" id="1.10.10.60">
    <property type="entry name" value="Homeodomain-like"/>
    <property type="match status" value="2"/>
</dbReference>
<organism evidence="8 9">
    <name type="scientific">Kalanchoe fedtschenkoi</name>
    <name type="common">Lavender scallops</name>
    <name type="synonym">South American air plant</name>
    <dbReference type="NCBI Taxonomy" id="63787"/>
    <lineage>
        <taxon>Eukaryota</taxon>
        <taxon>Viridiplantae</taxon>
        <taxon>Streptophyta</taxon>
        <taxon>Embryophyta</taxon>
        <taxon>Tracheophyta</taxon>
        <taxon>Spermatophyta</taxon>
        <taxon>Magnoliopsida</taxon>
        <taxon>eudicotyledons</taxon>
        <taxon>Gunneridae</taxon>
        <taxon>Pentapetalae</taxon>
        <taxon>Saxifragales</taxon>
        <taxon>Crassulaceae</taxon>
        <taxon>Kalanchoe</taxon>
    </lineage>
</organism>
<dbReference type="PROSITE" id="PS51294">
    <property type="entry name" value="HTH_MYB"/>
    <property type="match status" value="2"/>
</dbReference>
<reference evidence="8" key="1">
    <citation type="submission" date="2021-01" db="UniProtKB">
        <authorList>
            <consortium name="EnsemblPlants"/>
        </authorList>
    </citation>
    <scope>IDENTIFICATION</scope>
</reference>
<evidence type="ECO:0000259" key="7">
    <source>
        <dbReference type="PROSITE" id="PS51294"/>
    </source>
</evidence>
<evidence type="ECO:0000256" key="5">
    <source>
        <dbReference type="SAM" id="MobiDB-lite"/>
    </source>
</evidence>
<evidence type="ECO:0000256" key="1">
    <source>
        <dbReference type="ARBA" id="ARBA00004123"/>
    </source>
</evidence>
<dbReference type="InterPro" id="IPR050560">
    <property type="entry name" value="MYB_TF"/>
</dbReference>
<comment type="subcellular location">
    <subcellularLocation>
        <location evidence="1">Nucleus</location>
    </subcellularLocation>
</comment>
<dbReference type="Pfam" id="PF00249">
    <property type="entry name" value="Myb_DNA-binding"/>
    <property type="match status" value="2"/>
</dbReference>
<feature type="domain" description="HTH myb-type" evidence="7">
    <location>
        <begin position="188"/>
        <end position="238"/>
    </location>
</feature>
<dbReference type="PANTHER" id="PTHR45614:SF285">
    <property type="entry name" value="TRANSCRIPTION FACTOR MYB98"/>
    <property type="match status" value="1"/>
</dbReference>
<dbReference type="InterPro" id="IPR009057">
    <property type="entry name" value="Homeodomain-like_sf"/>
</dbReference>
<feature type="region of interest" description="Disordered" evidence="5">
    <location>
        <begin position="264"/>
        <end position="299"/>
    </location>
</feature>
<feature type="compositionally biased region" description="Basic and acidic residues" evidence="5">
    <location>
        <begin position="274"/>
        <end position="297"/>
    </location>
</feature>
<keyword evidence="9" id="KW-1185">Reference proteome</keyword>
<dbReference type="EnsemblPlants" id="Kaladp0674s0076.1.v1.1">
    <property type="protein sequence ID" value="Kaladp0674s0076.1.v1.1"/>
    <property type="gene ID" value="Kaladp0674s0076.v1.1"/>
</dbReference>
<dbReference type="Gramene" id="Kaladp0674s0076.1.v1.1">
    <property type="protein sequence ID" value="Kaladp0674s0076.1.v1.1"/>
    <property type="gene ID" value="Kaladp0674s0076.v1.1"/>
</dbReference>
<dbReference type="SUPFAM" id="SSF46689">
    <property type="entry name" value="Homeodomain-like"/>
    <property type="match status" value="1"/>
</dbReference>
<feature type="domain" description="Myb-like" evidence="6">
    <location>
        <begin position="132"/>
        <end position="183"/>
    </location>
</feature>
<evidence type="ECO:0000313" key="8">
    <source>
        <dbReference type="EnsemblPlants" id="Kaladp0674s0076.1.v1.1"/>
    </source>
</evidence>
<dbReference type="GO" id="GO:0000981">
    <property type="term" value="F:DNA-binding transcription factor activity, RNA polymerase II-specific"/>
    <property type="evidence" value="ECO:0007669"/>
    <property type="project" value="TreeGrafter"/>
</dbReference>
<feature type="compositionally biased region" description="Basic and acidic residues" evidence="5">
    <location>
        <begin position="361"/>
        <end position="384"/>
    </location>
</feature>
<accession>A0A7N0VFK8</accession>
<sequence length="397" mass="44581">MIPRPSSNWSMWDVMMNLDEQAMCFSDDNYSTRPSIGSSSSGLDAFSPYDRFLRGDPAYGLIPGRASPLLDSFCSYGRMAQFYAKGSGYQELEPVSNIMAMGNSNVAPDEVSNVAAHGDRSRARRKGANKASQDVIKGQWSLEQDMLLIQLVERYGIRKWSLIAQMLPGRIGKQCRERWHNHLRPDIKKDIWSEEEDEILIRAHKEIGNKWSEIAKRLPGRTENSIKNHWNATKRKQNAKRKTRSKNPKSSSLLLQYIRGLNCSSSDGSTTKPCDPRKKGARSRASENEGKSPEHQGRIQVVDCGLEFSSEDRLVPDYGEFGDVPDLDFMDDDKLFGEDGSIDSFLDSIEFLPSFDDGGNGDEKHDIGAADRGAEERDGGGVRRDMDLVEMISQQVK</sequence>
<dbReference type="FunFam" id="1.10.10.60:FF:000010">
    <property type="entry name" value="Transcriptional activator Myb isoform A"/>
    <property type="match status" value="1"/>
</dbReference>
<dbReference type="Proteomes" id="UP000594263">
    <property type="component" value="Unplaced"/>
</dbReference>
<evidence type="ECO:0000256" key="2">
    <source>
        <dbReference type="ARBA" id="ARBA00022737"/>
    </source>
</evidence>
<dbReference type="GO" id="GO:0000978">
    <property type="term" value="F:RNA polymerase II cis-regulatory region sequence-specific DNA binding"/>
    <property type="evidence" value="ECO:0007669"/>
    <property type="project" value="TreeGrafter"/>
</dbReference>
<evidence type="ECO:0000313" key="9">
    <source>
        <dbReference type="Proteomes" id="UP000594263"/>
    </source>
</evidence>
<protein>
    <submittedName>
        <fullName evidence="8">Uncharacterized protein</fullName>
    </submittedName>
</protein>
<dbReference type="PANTHER" id="PTHR45614">
    <property type="entry name" value="MYB PROTEIN-RELATED"/>
    <property type="match status" value="1"/>
</dbReference>
<proteinExistence type="predicted"/>
<dbReference type="PROSITE" id="PS50090">
    <property type="entry name" value="MYB_LIKE"/>
    <property type="match status" value="2"/>
</dbReference>
<feature type="domain" description="Myb-like" evidence="6">
    <location>
        <begin position="184"/>
        <end position="234"/>
    </location>
</feature>